<evidence type="ECO:0000313" key="3">
    <source>
        <dbReference type="EMBL" id="MBK9298750.1"/>
    </source>
</evidence>
<dbReference type="InterPro" id="IPR004147">
    <property type="entry name" value="ABC1_dom"/>
</dbReference>
<feature type="domain" description="Protein kinase" evidence="2">
    <location>
        <begin position="196"/>
        <end position="558"/>
    </location>
</feature>
<name>A0A936NEY6_9ACTN</name>
<sequence length="558" mass="60858">MPHPAPEHAAGRSSSPVAPTPSDASALSDASTSHDDAGPSDTDAAMIDTIIPSTPRSAARAVTADELAAADAVALETPYLFGRRQPDTTRAERGRRAVTMSAVVAHRFGPVMTHSMRHRRLSTDDWVPALRRTFEDLGTTFLKFGQLVGSAPGIFGDDVADEFRSCLDTGPPVPFDEVKRLIEDELGRSLEDAYAHFDPNPIGRASIAVVHRATTHDGAEVAVKVLRPDVERRVAVDLDLLQPLLAKVVEATGEQAAVSMLQQFDGFRQQLGEELDLRNEARAMVHFYRLLGLVDLPKVTVPEVYPELSNRGVLTMEFIEGVPVDDLATIDGYGADAPIVVQQVVQAFLLTALRWGTFHGDVHAGNLLFRPDGRIGVIDWGIVGRLDADTHLLFRRMIEAALGDDTAWADIAAIFMRHYGEAIEAALNLDDDGLIAFIKMMIQPVLTAPFGQVSLADMMLAPQRAVAAASGIDADDTSPLTRLRRLNEQRKARKLVVTQGAVATDFDRATFLLSKQLMYFERYGKMYMSDVSLFEDREFFTAALAADPAVRGHGQPVE</sequence>
<dbReference type="Gene3D" id="1.10.510.10">
    <property type="entry name" value="Transferase(Phosphotransferase) domain 1"/>
    <property type="match status" value="1"/>
</dbReference>
<dbReference type="InterPro" id="IPR000719">
    <property type="entry name" value="Prot_kinase_dom"/>
</dbReference>
<reference evidence="3 4" key="1">
    <citation type="submission" date="2020-10" db="EMBL/GenBank/DDBJ databases">
        <title>Connecting structure to function with the recovery of over 1000 high-quality activated sludge metagenome-assembled genomes encoding full-length rRNA genes using long-read sequencing.</title>
        <authorList>
            <person name="Singleton C.M."/>
            <person name="Petriglieri F."/>
            <person name="Kristensen J.M."/>
            <person name="Kirkegaard R.H."/>
            <person name="Michaelsen T.Y."/>
            <person name="Andersen M.H."/>
            <person name="Karst S.M."/>
            <person name="Dueholm M.S."/>
            <person name="Nielsen P.H."/>
            <person name="Albertsen M."/>
        </authorList>
    </citation>
    <scope>NUCLEOTIDE SEQUENCE [LARGE SCALE GENOMIC DNA]</scope>
    <source>
        <strain evidence="3">Lyne_18-Q3-R50-59_MAXAC.006</strain>
    </source>
</reference>
<comment type="caution">
    <text evidence="3">The sequence shown here is derived from an EMBL/GenBank/DDBJ whole genome shotgun (WGS) entry which is preliminary data.</text>
</comment>
<dbReference type="EMBL" id="JADJZA010000010">
    <property type="protein sequence ID" value="MBK9298750.1"/>
    <property type="molecule type" value="Genomic_DNA"/>
</dbReference>
<dbReference type="InterPro" id="IPR011009">
    <property type="entry name" value="Kinase-like_dom_sf"/>
</dbReference>
<dbReference type="GO" id="GO:0004672">
    <property type="term" value="F:protein kinase activity"/>
    <property type="evidence" value="ECO:0007669"/>
    <property type="project" value="InterPro"/>
</dbReference>
<evidence type="ECO:0000256" key="1">
    <source>
        <dbReference type="SAM" id="MobiDB-lite"/>
    </source>
</evidence>
<feature type="compositionally biased region" description="Basic and acidic residues" evidence="1">
    <location>
        <begin position="1"/>
        <end position="10"/>
    </location>
</feature>
<organism evidence="3 4">
    <name type="scientific">Candidatus Neomicrothrix subdominans</name>
    <dbReference type="NCBI Taxonomy" id="2954438"/>
    <lineage>
        <taxon>Bacteria</taxon>
        <taxon>Bacillati</taxon>
        <taxon>Actinomycetota</taxon>
        <taxon>Acidimicrobiia</taxon>
        <taxon>Acidimicrobiales</taxon>
        <taxon>Microthrixaceae</taxon>
        <taxon>Candidatus Neomicrothrix</taxon>
    </lineage>
</organism>
<evidence type="ECO:0000313" key="4">
    <source>
        <dbReference type="Proteomes" id="UP000727993"/>
    </source>
</evidence>
<dbReference type="CDD" id="cd05121">
    <property type="entry name" value="ABC1_ADCK3-like"/>
    <property type="match status" value="1"/>
</dbReference>
<accession>A0A936NEY6</accession>
<proteinExistence type="predicted"/>
<dbReference type="PROSITE" id="PS50011">
    <property type="entry name" value="PROTEIN_KINASE_DOM"/>
    <property type="match status" value="1"/>
</dbReference>
<dbReference type="SUPFAM" id="SSF56112">
    <property type="entry name" value="Protein kinase-like (PK-like)"/>
    <property type="match status" value="1"/>
</dbReference>
<feature type="compositionally biased region" description="Low complexity" evidence="1">
    <location>
        <begin position="20"/>
        <end position="31"/>
    </location>
</feature>
<gene>
    <name evidence="3" type="ORF">IPN02_18360</name>
</gene>
<dbReference type="Proteomes" id="UP000727993">
    <property type="component" value="Unassembled WGS sequence"/>
</dbReference>
<keyword evidence="3" id="KW-0808">Transferase</keyword>
<protein>
    <submittedName>
        <fullName evidence="3">AarF/ABC1/UbiB kinase family protein</fullName>
    </submittedName>
</protein>
<dbReference type="Pfam" id="PF03109">
    <property type="entry name" value="ABC1"/>
    <property type="match status" value="1"/>
</dbReference>
<dbReference type="AlphaFoldDB" id="A0A936NEY6"/>
<dbReference type="PANTHER" id="PTHR43173:SF19">
    <property type="entry name" value="AARF DOMAIN-CONTAINING PROTEIN KINASE 1"/>
    <property type="match status" value="1"/>
</dbReference>
<dbReference type="PANTHER" id="PTHR43173">
    <property type="entry name" value="ABC1 FAMILY PROTEIN"/>
    <property type="match status" value="1"/>
</dbReference>
<keyword evidence="3" id="KW-0418">Kinase</keyword>
<dbReference type="GO" id="GO:0005524">
    <property type="term" value="F:ATP binding"/>
    <property type="evidence" value="ECO:0007669"/>
    <property type="project" value="InterPro"/>
</dbReference>
<evidence type="ECO:0000259" key="2">
    <source>
        <dbReference type="PROSITE" id="PS50011"/>
    </source>
</evidence>
<feature type="region of interest" description="Disordered" evidence="1">
    <location>
        <begin position="1"/>
        <end position="44"/>
    </location>
</feature>
<dbReference type="InterPro" id="IPR051130">
    <property type="entry name" value="Mito_struct-func_regulator"/>
</dbReference>